<dbReference type="AlphaFoldDB" id="A0A9D3XZ55"/>
<evidence type="ECO:0000313" key="1">
    <source>
        <dbReference type="EMBL" id="KAH3689968.1"/>
    </source>
</evidence>
<accession>A0A9D3XZ55</accession>
<organism evidence="1 2">
    <name type="scientific">Dreissena polymorpha</name>
    <name type="common">Zebra mussel</name>
    <name type="synonym">Mytilus polymorpha</name>
    <dbReference type="NCBI Taxonomy" id="45954"/>
    <lineage>
        <taxon>Eukaryota</taxon>
        <taxon>Metazoa</taxon>
        <taxon>Spiralia</taxon>
        <taxon>Lophotrochozoa</taxon>
        <taxon>Mollusca</taxon>
        <taxon>Bivalvia</taxon>
        <taxon>Autobranchia</taxon>
        <taxon>Heteroconchia</taxon>
        <taxon>Euheterodonta</taxon>
        <taxon>Imparidentia</taxon>
        <taxon>Neoheterodontei</taxon>
        <taxon>Myida</taxon>
        <taxon>Dreissenoidea</taxon>
        <taxon>Dreissenidae</taxon>
        <taxon>Dreissena</taxon>
    </lineage>
</organism>
<keyword evidence="2" id="KW-1185">Reference proteome</keyword>
<reference evidence="1" key="2">
    <citation type="submission" date="2020-11" db="EMBL/GenBank/DDBJ databases">
        <authorList>
            <person name="McCartney M.A."/>
            <person name="Auch B."/>
            <person name="Kono T."/>
            <person name="Mallez S."/>
            <person name="Becker A."/>
            <person name="Gohl D.M."/>
            <person name="Silverstein K.A.T."/>
            <person name="Koren S."/>
            <person name="Bechman K.B."/>
            <person name="Herman A."/>
            <person name="Abrahante J.E."/>
            <person name="Garbe J."/>
        </authorList>
    </citation>
    <scope>NUCLEOTIDE SEQUENCE</scope>
    <source>
        <strain evidence="1">Duluth1</strain>
        <tissue evidence="1">Whole animal</tissue>
    </source>
</reference>
<evidence type="ECO:0000313" key="2">
    <source>
        <dbReference type="Proteomes" id="UP000828390"/>
    </source>
</evidence>
<proteinExistence type="predicted"/>
<gene>
    <name evidence="1" type="ORF">DPMN_191122</name>
</gene>
<dbReference type="Proteomes" id="UP000828390">
    <property type="component" value="Unassembled WGS sequence"/>
</dbReference>
<sequence>MQDHMGKGMTKRGVASIACKVYFKAVSPLNISSVVKKARIFPLQQKRLLGRELSPM</sequence>
<comment type="caution">
    <text evidence="1">The sequence shown here is derived from an EMBL/GenBank/DDBJ whole genome shotgun (WGS) entry which is preliminary data.</text>
</comment>
<reference evidence="1" key="1">
    <citation type="journal article" date="2019" name="bioRxiv">
        <title>The Genome of the Zebra Mussel, Dreissena polymorpha: A Resource for Invasive Species Research.</title>
        <authorList>
            <person name="McCartney M.A."/>
            <person name="Auch B."/>
            <person name="Kono T."/>
            <person name="Mallez S."/>
            <person name="Zhang Y."/>
            <person name="Obille A."/>
            <person name="Becker A."/>
            <person name="Abrahante J.E."/>
            <person name="Garbe J."/>
            <person name="Badalamenti J.P."/>
            <person name="Herman A."/>
            <person name="Mangelson H."/>
            <person name="Liachko I."/>
            <person name="Sullivan S."/>
            <person name="Sone E.D."/>
            <person name="Koren S."/>
            <person name="Silverstein K.A.T."/>
            <person name="Beckman K.B."/>
            <person name="Gohl D.M."/>
        </authorList>
    </citation>
    <scope>NUCLEOTIDE SEQUENCE</scope>
    <source>
        <strain evidence="1">Duluth1</strain>
        <tissue evidence="1">Whole animal</tissue>
    </source>
</reference>
<protein>
    <submittedName>
        <fullName evidence="1">Uncharacterized protein</fullName>
    </submittedName>
</protein>
<dbReference type="EMBL" id="JAIWYP010000086">
    <property type="protein sequence ID" value="KAH3689968.1"/>
    <property type="molecule type" value="Genomic_DNA"/>
</dbReference>
<name>A0A9D3XZ55_DREPO</name>